<dbReference type="AlphaFoldDB" id="A0A834FV90"/>
<sequence>MSTVPIVTQLEEQSDSEDELLEVLEGVVSSTNEAGSNNPLTSTTPVIRQDSTLTDALENGCSNEVICSDPMEVGRVITISELKKPPTPEPPDLQDLGDREKVAELASVGSIDPYQSLSRALVHLFLLKLIAKFIWASVCFGKCICDVQLTAVYGFGLLWLWPPMASVRLQHVWLLQRVSTAAVRLDCCCSILGCFINHVKQFGAACDVS</sequence>
<evidence type="ECO:0000313" key="2">
    <source>
        <dbReference type="Proteomes" id="UP000626092"/>
    </source>
</evidence>
<gene>
    <name evidence="1" type="ORF">RHSIM_RhsimUnG0096700</name>
</gene>
<proteinExistence type="predicted"/>
<protein>
    <submittedName>
        <fullName evidence="1">Uncharacterized protein</fullName>
    </submittedName>
</protein>
<organism evidence="1 2">
    <name type="scientific">Rhododendron simsii</name>
    <name type="common">Sims's rhododendron</name>
    <dbReference type="NCBI Taxonomy" id="118357"/>
    <lineage>
        <taxon>Eukaryota</taxon>
        <taxon>Viridiplantae</taxon>
        <taxon>Streptophyta</taxon>
        <taxon>Embryophyta</taxon>
        <taxon>Tracheophyta</taxon>
        <taxon>Spermatophyta</taxon>
        <taxon>Magnoliopsida</taxon>
        <taxon>eudicotyledons</taxon>
        <taxon>Gunneridae</taxon>
        <taxon>Pentapetalae</taxon>
        <taxon>asterids</taxon>
        <taxon>Ericales</taxon>
        <taxon>Ericaceae</taxon>
        <taxon>Ericoideae</taxon>
        <taxon>Rhodoreae</taxon>
        <taxon>Rhododendron</taxon>
    </lineage>
</organism>
<comment type="caution">
    <text evidence="1">The sequence shown here is derived from an EMBL/GenBank/DDBJ whole genome shotgun (WGS) entry which is preliminary data.</text>
</comment>
<dbReference type="EMBL" id="WJXA01000229">
    <property type="protein sequence ID" value="KAF7114265.1"/>
    <property type="molecule type" value="Genomic_DNA"/>
</dbReference>
<accession>A0A834FV90</accession>
<name>A0A834FV90_RHOSS</name>
<dbReference type="Proteomes" id="UP000626092">
    <property type="component" value="Unassembled WGS sequence"/>
</dbReference>
<evidence type="ECO:0000313" key="1">
    <source>
        <dbReference type="EMBL" id="KAF7114265.1"/>
    </source>
</evidence>
<reference evidence="1" key="1">
    <citation type="submission" date="2019-11" db="EMBL/GenBank/DDBJ databases">
        <authorList>
            <person name="Liu Y."/>
            <person name="Hou J."/>
            <person name="Li T.-Q."/>
            <person name="Guan C.-H."/>
            <person name="Wu X."/>
            <person name="Wu H.-Z."/>
            <person name="Ling F."/>
            <person name="Zhang R."/>
            <person name="Shi X.-G."/>
            <person name="Ren J.-P."/>
            <person name="Chen E.-F."/>
            <person name="Sun J.-M."/>
        </authorList>
    </citation>
    <scope>NUCLEOTIDE SEQUENCE</scope>
    <source>
        <strain evidence="1">Adult_tree_wgs_1</strain>
        <tissue evidence="1">Leaves</tissue>
    </source>
</reference>
<keyword evidence="2" id="KW-1185">Reference proteome</keyword>